<evidence type="ECO:0000256" key="2">
    <source>
        <dbReference type="ARBA" id="ARBA00022741"/>
    </source>
</evidence>
<sequence>MKVKVLYFSSLKDRIKKSQEVIDIKEKTTVGEFIKILKERYPELEKNFDNVMIAVNEEYASSDQVLKEGDTVAIIPPVSGG</sequence>
<evidence type="ECO:0000256" key="3">
    <source>
        <dbReference type="ARBA" id="ARBA00023150"/>
    </source>
</evidence>
<dbReference type="GO" id="GO:0000166">
    <property type="term" value="F:nucleotide binding"/>
    <property type="evidence" value="ECO:0007669"/>
    <property type="project" value="UniProtKB-KW"/>
</dbReference>
<dbReference type="InterPro" id="IPR016155">
    <property type="entry name" value="Mopterin_synth/thiamin_S_b"/>
</dbReference>
<dbReference type="Pfam" id="PF02597">
    <property type="entry name" value="ThiS"/>
    <property type="match status" value="1"/>
</dbReference>
<dbReference type="InterPro" id="IPR003749">
    <property type="entry name" value="ThiS/MoaD-like"/>
</dbReference>
<dbReference type="HOGENOM" id="CLU_114601_4_3_0"/>
<dbReference type="UniPathway" id="UPA00344"/>
<keyword evidence="2" id="KW-0547">Nucleotide-binding</keyword>
<dbReference type="InterPro" id="IPR012675">
    <property type="entry name" value="Beta-grasp_dom_sf"/>
</dbReference>
<keyword evidence="3" id="KW-0501">Molybdenum cofactor biosynthesis</keyword>
<dbReference type="RefSeq" id="WP_012676443.1">
    <property type="nucleotide sequence ID" value="NC_012440.1"/>
</dbReference>
<dbReference type="FunFam" id="3.10.20.30:FF:000010">
    <property type="entry name" value="Molybdopterin synthase sulfur carrier subunit"/>
    <property type="match status" value="1"/>
</dbReference>
<dbReference type="SUPFAM" id="SSF54285">
    <property type="entry name" value="MoaD/ThiS"/>
    <property type="match status" value="1"/>
</dbReference>
<keyword evidence="7" id="KW-1185">Reference proteome</keyword>
<dbReference type="PANTHER" id="PTHR33359">
    <property type="entry name" value="MOLYBDOPTERIN SYNTHASE SULFUR CARRIER SUBUNIT"/>
    <property type="match status" value="1"/>
</dbReference>
<gene>
    <name evidence="6" type="primary">moaD</name>
    <name evidence="6" type="ordered locus">PERMA_0152</name>
</gene>
<evidence type="ECO:0000256" key="4">
    <source>
        <dbReference type="ARBA" id="ARBA00024200"/>
    </source>
</evidence>
<evidence type="ECO:0000256" key="5">
    <source>
        <dbReference type="ARBA" id="ARBA00024247"/>
    </source>
</evidence>
<dbReference type="EMBL" id="CP001230">
    <property type="protein sequence ID" value="ACO04205.1"/>
    <property type="molecule type" value="Genomic_DNA"/>
</dbReference>
<dbReference type="PANTHER" id="PTHR33359:SF1">
    <property type="entry name" value="MOLYBDOPTERIN SYNTHASE SULFUR CARRIER SUBUNIT"/>
    <property type="match status" value="1"/>
</dbReference>
<organism evidence="6 7">
    <name type="scientific">Persephonella marina (strain DSM 14350 / EX-H1)</name>
    <dbReference type="NCBI Taxonomy" id="123214"/>
    <lineage>
        <taxon>Bacteria</taxon>
        <taxon>Pseudomonadati</taxon>
        <taxon>Aquificota</taxon>
        <taxon>Aquificia</taxon>
        <taxon>Aquificales</taxon>
        <taxon>Hydrogenothermaceae</taxon>
        <taxon>Persephonella</taxon>
    </lineage>
</organism>
<evidence type="ECO:0000256" key="1">
    <source>
        <dbReference type="ARBA" id="ARBA00005046"/>
    </source>
</evidence>
<dbReference type="eggNOG" id="COG1977">
    <property type="taxonomic scope" value="Bacteria"/>
</dbReference>
<dbReference type="NCBIfam" id="TIGR01682">
    <property type="entry name" value="moaD"/>
    <property type="match status" value="1"/>
</dbReference>
<proteinExistence type="inferred from homology"/>
<accession>C0QTD5</accession>
<evidence type="ECO:0000313" key="7">
    <source>
        <dbReference type="Proteomes" id="UP000001366"/>
    </source>
</evidence>
<protein>
    <recommendedName>
        <fullName evidence="5">Molybdopterin synthase sulfur carrier subunit</fullName>
    </recommendedName>
</protein>
<dbReference type="AlphaFoldDB" id="C0QTD5"/>
<name>C0QTD5_PERMH</name>
<dbReference type="InterPro" id="IPR010038">
    <property type="entry name" value="MoaD_arc-typ"/>
</dbReference>
<dbReference type="STRING" id="123214.PERMA_0152"/>
<dbReference type="PaxDb" id="123214-PERMA_0152"/>
<dbReference type="OrthoDB" id="9801945at2"/>
<comment type="similarity">
    <text evidence="4">Belongs to the MoaD family.</text>
</comment>
<dbReference type="GO" id="GO:1990133">
    <property type="term" value="C:molybdopterin adenylyltransferase complex"/>
    <property type="evidence" value="ECO:0007669"/>
    <property type="project" value="TreeGrafter"/>
</dbReference>
<dbReference type="CDD" id="cd00754">
    <property type="entry name" value="Ubl_MoaD"/>
    <property type="match status" value="1"/>
</dbReference>
<dbReference type="Proteomes" id="UP000001366">
    <property type="component" value="Chromosome"/>
</dbReference>
<dbReference type="NCBIfam" id="TIGR01687">
    <property type="entry name" value="moaD_arch"/>
    <property type="match status" value="1"/>
</dbReference>
<dbReference type="GO" id="GO:0006777">
    <property type="term" value="P:Mo-molybdopterin cofactor biosynthetic process"/>
    <property type="evidence" value="ECO:0007669"/>
    <property type="project" value="UniProtKB-KW"/>
</dbReference>
<dbReference type="KEGG" id="pmx:PERMA_0152"/>
<dbReference type="Gene3D" id="3.10.20.30">
    <property type="match status" value="1"/>
</dbReference>
<reference evidence="6 7" key="1">
    <citation type="journal article" date="2009" name="J. Bacteriol.">
        <title>Complete and draft genome sequences of six members of the Aquificales.</title>
        <authorList>
            <person name="Reysenbach A.L."/>
            <person name="Hamamura N."/>
            <person name="Podar M."/>
            <person name="Griffiths E."/>
            <person name="Ferreira S."/>
            <person name="Hochstein R."/>
            <person name="Heidelberg J."/>
            <person name="Johnson J."/>
            <person name="Mead D."/>
            <person name="Pohorille A."/>
            <person name="Sarmiento M."/>
            <person name="Schweighofer K."/>
            <person name="Seshadri R."/>
            <person name="Voytek M.A."/>
        </authorList>
    </citation>
    <scope>NUCLEOTIDE SEQUENCE [LARGE SCALE GENOMIC DNA]</scope>
    <source>
        <strain evidence="7">DSM 14350 / EX-H1</strain>
    </source>
</reference>
<comment type="pathway">
    <text evidence="1">Cofactor biosynthesis; molybdopterin biosynthesis.</text>
</comment>
<dbReference type="InterPro" id="IPR044672">
    <property type="entry name" value="MOCS2A"/>
</dbReference>
<evidence type="ECO:0000313" key="6">
    <source>
        <dbReference type="EMBL" id="ACO04205.1"/>
    </source>
</evidence>